<protein>
    <submittedName>
        <fullName evidence="1">Uncharacterized protein</fullName>
    </submittedName>
</protein>
<gene>
    <name evidence="1" type="ORF">EAIL5_3481</name>
</gene>
<dbReference type="EMBL" id="FR719198">
    <property type="protein sequence ID" value="CBX82301.1"/>
    <property type="molecule type" value="Genomic_DNA"/>
</dbReference>
<accession>E5B9Z4</accession>
<dbReference type="AlphaFoldDB" id="E5B9Z4"/>
<proteinExistence type="predicted"/>
<sequence length="41" mass="4601">MGMQRQSKVEKQTAWFAVSVHSEKSQRAKGGCGLRNGIPRR</sequence>
<reference evidence="1" key="1">
    <citation type="journal article" date="2011" name="J. Bacteriol.">
        <title>Genome Sequence of an Erwinia amylovora Strain with Pathogenicity Restricted to Rubus Plants.</title>
        <authorList>
            <person name="Powney R."/>
            <person name="Smits T.H."/>
            <person name="Sawbridge T."/>
            <person name="Frey B."/>
            <person name="Blom J."/>
            <person name="Frey J.E."/>
            <person name="Plummer K.M."/>
            <person name="Beer S.V."/>
            <person name="Luck J."/>
            <person name="Duffy B."/>
            <person name="Rodoni B."/>
        </authorList>
    </citation>
    <scope>NUCLEOTIDE SEQUENCE</scope>
    <source>
        <strain evidence="1">ATCC BAA-2158</strain>
    </source>
</reference>
<organism evidence="1">
    <name type="scientific">Erwinia amylovora ATCC BAA-2158</name>
    <dbReference type="NCBI Taxonomy" id="889211"/>
    <lineage>
        <taxon>Bacteria</taxon>
        <taxon>Pseudomonadati</taxon>
        <taxon>Pseudomonadota</taxon>
        <taxon>Gammaproteobacteria</taxon>
        <taxon>Enterobacterales</taxon>
        <taxon>Erwiniaceae</taxon>
        <taxon>Erwinia</taxon>
    </lineage>
</organism>
<evidence type="ECO:0000313" key="1">
    <source>
        <dbReference type="EMBL" id="CBX82301.1"/>
    </source>
</evidence>
<name>E5B9Z4_ERWAM</name>